<reference evidence="7 8" key="1">
    <citation type="submission" date="2023-07" db="EMBL/GenBank/DDBJ databases">
        <title>Genomic Encyclopedia of Type Strains, Phase IV (KMG-IV): sequencing the most valuable type-strain genomes for metagenomic binning, comparative biology and taxonomic classification.</title>
        <authorList>
            <person name="Goeker M."/>
        </authorList>
    </citation>
    <scope>NUCLEOTIDE SEQUENCE [LARGE SCALE GENOMIC DNA]</scope>
    <source>
        <strain evidence="7 8">DSM 5896</strain>
    </source>
</reference>
<dbReference type="InterPro" id="IPR016171">
    <property type="entry name" value="Vanillyl_alc_oxidase_C-sub2"/>
</dbReference>
<evidence type="ECO:0000313" key="7">
    <source>
        <dbReference type="EMBL" id="MDQ0394451.1"/>
    </source>
</evidence>
<keyword evidence="3" id="KW-0285">Flavoprotein</keyword>
<keyword evidence="5" id="KW-0560">Oxidoreductase</keyword>
<evidence type="ECO:0000313" key="8">
    <source>
        <dbReference type="Proteomes" id="UP001237448"/>
    </source>
</evidence>
<feature type="domain" description="FAD-binding PCMH-type" evidence="6">
    <location>
        <begin position="35"/>
        <end position="214"/>
    </location>
</feature>
<evidence type="ECO:0000256" key="4">
    <source>
        <dbReference type="ARBA" id="ARBA00022827"/>
    </source>
</evidence>
<gene>
    <name evidence="7" type="ORF">J3R73_004243</name>
</gene>
<dbReference type="SUPFAM" id="SSF55103">
    <property type="entry name" value="FAD-linked oxidases, C-terminal domain"/>
    <property type="match status" value="1"/>
</dbReference>
<dbReference type="PANTHER" id="PTHR43716">
    <property type="entry name" value="D-2-HYDROXYGLUTARATE DEHYDROGENASE, MITOCHONDRIAL"/>
    <property type="match status" value="1"/>
</dbReference>
<organism evidence="7 8">
    <name type="scientific">Labrys monachus</name>
    <dbReference type="NCBI Taxonomy" id="217067"/>
    <lineage>
        <taxon>Bacteria</taxon>
        <taxon>Pseudomonadati</taxon>
        <taxon>Pseudomonadota</taxon>
        <taxon>Alphaproteobacteria</taxon>
        <taxon>Hyphomicrobiales</taxon>
        <taxon>Xanthobacteraceae</taxon>
        <taxon>Labrys</taxon>
    </lineage>
</organism>
<accession>A0ABU0FIL1</accession>
<dbReference type="InterPro" id="IPR004113">
    <property type="entry name" value="FAD-bd_oxidored_4_C"/>
</dbReference>
<dbReference type="InterPro" id="IPR016169">
    <property type="entry name" value="FAD-bd_PCMH_sub2"/>
</dbReference>
<evidence type="ECO:0000259" key="6">
    <source>
        <dbReference type="PROSITE" id="PS51387"/>
    </source>
</evidence>
<keyword evidence="4" id="KW-0274">FAD</keyword>
<evidence type="ECO:0000256" key="5">
    <source>
        <dbReference type="ARBA" id="ARBA00023002"/>
    </source>
</evidence>
<proteinExistence type="inferred from homology"/>
<keyword evidence="8" id="KW-1185">Reference proteome</keyword>
<dbReference type="InterPro" id="IPR016166">
    <property type="entry name" value="FAD-bd_PCMH"/>
</dbReference>
<comment type="cofactor">
    <cofactor evidence="1">
        <name>FAD</name>
        <dbReference type="ChEBI" id="CHEBI:57692"/>
    </cofactor>
</comment>
<sequence length="459" mass="48834">MTDITASLRGIVGARHVRTGDDIPARSRADAAEIPPCPPRAVVLPADTGEVAEVLRLCHALGQPVVVQGGMTGLAGGAQPRPGEIALSLERLDGVEDVDVVGRTMLVRAGTPLSTVQAAAAEAGLFYGVDLGARGSCTIGGNVATNAGGIQVLRYGMTRRNVLGLEAVLADGTVVTGLNTLPKNNTGYDWTQLMIGSEGTLGVVTRVSLALQLQPAPPQAALCACASVDHAYAVLDAIDRRFPGRLMAFEAMWREYMDVTLRMATQRRPFAETPEITVLVEVALGEGDAAQAAFSDALGELAEAGSIGDALIAQSLRDRQDFWAYREANYEFHRFMPKATHFDISVAPGRMAAAIDMLRSRLEAARPGTILVAFGHLADCNLHLAVYPPDEHQEAEIAGIVYGIVGDLRGSISAEHGIGVLKRRYLGLSRSPAELDLMRLLKRALDPADILNRERVLPP</sequence>
<dbReference type="RefSeq" id="WP_307431495.1">
    <property type="nucleotide sequence ID" value="NZ_JAUSVK010000001.1"/>
</dbReference>
<evidence type="ECO:0000256" key="2">
    <source>
        <dbReference type="ARBA" id="ARBA00008000"/>
    </source>
</evidence>
<comment type="similarity">
    <text evidence="2">Belongs to the FAD-binding oxidoreductase/transferase type 4 family.</text>
</comment>
<dbReference type="InterPro" id="IPR036318">
    <property type="entry name" value="FAD-bd_PCMH-like_sf"/>
</dbReference>
<dbReference type="Gene3D" id="3.30.70.2190">
    <property type="match status" value="1"/>
</dbReference>
<dbReference type="Pfam" id="PF01565">
    <property type="entry name" value="FAD_binding_4"/>
    <property type="match status" value="1"/>
</dbReference>
<evidence type="ECO:0000256" key="3">
    <source>
        <dbReference type="ARBA" id="ARBA00022630"/>
    </source>
</evidence>
<dbReference type="Proteomes" id="UP001237448">
    <property type="component" value="Unassembled WGS sequence"/>
</dbReference>
<dbReference type="Gene3D" id="3.30.465.10">
    <property type="match status" value="1"/>
</dbReference>
<dbReference type="Pfam" id="PF02913">
    <property type="entry name" value="FAD-oxidase_C"/>
    <property type="match status" value="1"/>
</dbReference>
<dbReference type="PROSITE" id="PS51387">
    <property type="entry name" value="FAD_PCMH"/>
    <property type="match status" value="1"/>
</dbReference>
<name>A0ABU0FIL1_9HYPH</name>
<comment type="caution">
    <text evidence="7">The sequence shown here is derived from an EMBL/GenBank/DDBJ whole genome shotgun (WGS) entry which is preliminary data.</text>
</comment>
<dbReference type="Gene3D" id="1.10.45.10">
    <property type="entry name" value="Vanillyl-alcohol Oxidase, Chain A, domain 4"/>
    <property type="match status" value="1"/>
</dbReference>
<dbReference type="PANTHER" id="PTHR43716:SF1">
    <property type="entry name" value="D-2-HYDROXYGLUTARATE DEHYDROGENASE, MITOCHONDRIAL"/>
    <property type="match status" value="1"/>
</dbReference>
<dbReference type="InterPro" id="IPR051264">
    <property type="entry name" value="FAD-oxidored/transferase_4"/>
</dbReference>
<evidence type="ECO:0000256" key="1">
    <source>
        <dbReference type="ARBA" id="ARBA00001974"/>
    </source>
</evidence>
<dbReference type="SUPFAM" id="SSF56176">
    <property type="entry name" value="FAD-binding/transporter-associated domain-like"/>
    <property type="match status" value="1"/>
</dbReference>
<dbReference type="Gene3D" id="3.30.70.2740">
    <property type="match status" value="1"/>
</dbReference>
<dbReference type="InterPro" id="IPR016164">
    <property type="entry name" value="FAD-linked_Oxase-like_C"/>
</dbReference>
<dbReference type="EMBL" id="JAUSVK010000001">
    <property type="protein sequence ID" value="MDQ0394451.1"/>
    <property type="molecule type" value="Genomic_DNA"/>
</dbReference>
<protein>
    <submittedName>
        <fullName evidence="7">FAD/FMN-containing dehydrogenase</fullName>
    </submittedName>
</protein>
<dbReference type="InterPro" id="IPR006094">
    <property type="entry name" value="Oxid_FAD_bind_N"/>
</dbReference>